<name>A0A839JWW4_9FIRM</name>
<accession>A0A839JWW4</accession>
<comment type="similarity">
    <text evidence="2">Belongs to the CobH/CbiC family.</text>
</comment>
<evidence type="ECO:0000259" key="5">
    <source>
        <dbReference type="Pfam" id="PF02570"/>
    </source>
</evidence>
<dbReference type="InterPro" id="IPR003722">
    <property type="entry name" value="Cbl_synth_CobH/CbiC"/>
</dbReference>
<dbReference type="PANTHER" id="PTHR43588">
    <property type="entry name" value="COBALT-PRECORRIN-8 METHYLMUTASE"/>
    <property type="match status" value="1"/>
</dbReference>
<organism evidence="6 7">
    <name type="scientific">Variimorphobacter saccharofermentans</name>
    <dbReference type="NCBI Taxonomy" id="2755051"/>
    <lineage>
        <taxon>Bacteria</taxon>
        <taxon>Bacillati</taxon>
        <taxon>Bacillota</taxon>
        <taxon>Clostridia</taxon>
        <taxon>Lachnospirales</taxon>
        <taxon>Lachnospiraceae</taxon>
        <taxon>Variimorphobacter</taxon>
    </lineage>
</organism>
<dbReference type="Pfam" id="PF02570">
    <property type="entry name" value="CbiC"/>
    <property type="match status" value="1"/>
</dbReference>
<reference evidence="6 7" key="1">
    <citation type="submission" date="2020-07" db="EMBL/GenBank/DDBJ databases">
        <title>Characterization and genome sequencing of isolate MD1, a novel member within the family Lachnospiraceae.</title>
        <authorList>
            <person name="Rettenmaier R."/>
            <person name="Di Bello L."/>
            <person name="Zinser C."/>
            <person name="Scheitz K."/>
            <person name="Liebl W."/>
            <person name="Zverlov V."/>
        </authorList>
    </citation>
    <scope>NUCLEOTIDE SEQUENCE [LARGE SCALE GENOMIC DNA]</scope>
    <source>
        <strain evidence="6 7">MD1</strain>
    </source>
</reference>
<evidence type="ECO:0000313" key="6">
    <source>
        <dbReference type="EMBL" id="MBB2181728.1"/>
    </source>
</evidence>
<gene>
    <name evidence="6" type="ORF">H0486_02400</name>
</gene>
<evidence type="ECO:0000313" key="7">
    <source>
        <dbReference type="Proteomes" id="UP000574276"/>
    </source>
</evidence>
<proteinExistence type="inferred from homology"/>
<sequence length="214" mass="23713">MERKSKIEYLLPEEIEKRSFEIITEELKKRGISLPSEQEMITKRVIHTSADFDYADTLVYSKDAVAIAKELLKNGADIVTDTNMALAGINKKALAKLGGQAHCFMADEDVARVAKQRGVTRAVVSMEKAKNIKKPVVFTVGNAPTALIRLYEMMQESNWHPAFVIGVPVGFVNVEAAKELIMETEIPYIINRGRKGGSNVAAAICNALLYELTR</sequence>
<dbReference type="UniPathway" id="UPA00148"/>
<keyword evidence="3" id="KW-0169">Cobalamin biosynthesis</keyword>
<dbReference type="SUPFAM" id="SSF63965">
    <property type="entry name" value="Precorrin-8X methylmutase CbiC/CobH"/>
    <property type="match status" value="1"/>
</dbReference>
<dbReference type="GO" id="GO:0009236">
    <property type="term" value="P:cobalamin biosynthetic process"/>
    <property type="evidence" value="ECO:0007669"/>
    <property type="project" value="UniProtKB-UniPathway"/>
</dbReference>
<comment type="caution">
    <text evidence="6">The sequence shown here is derived from an EMBL/GenBank/DDBJ whole genome shotgun (WGS) entry which is preliminary data.</text>
</comment>
<dbReference type="PANTHER" id="PTHR43588:SF1">
    <property type="entry name" value="COBALT-PRECORRIN-8 METHYLMUTASE"/>
    <property type="match status" value="1"/>
</dbReference>
<evidence type="ECO:0000256" key="2">
    <source>
        <dbReference type="ARBA" id="ARBA00009774"/>
    </source>
</evidence>
<dbReference type="InterPro" id="IPR036588">
    <property type="entry name" value="CobH/CbiC_sf"/>
</dbReference>
<dbReference type="AlphaFoldDB" id="A0A839JWW4"/>
<dbReference type="EMBL" id="JACEGA010000001">
    <property type="protein sequence ID" value="MBB2181728.1"/>
    <property type="molecule type" value="Genomic_DNA"/>
</dbReference>
<evidence type="ECO:0000256" key="1">
    <source>
        <dbReference type="ARBA" id="ARBA00004953"/>
    </source>
</evidence>
<keyword evidence="4" id="KW-0413">Isomerase</keyword>
<dbReference type="GO" id="GO:0016993">
    <property type="term" value="F:precorrin-8X methylmutase activity"/>
    <property type="evidence" value="ECO:0007669"/>
    <property type="project" value="InterPro"/>
</dbReference>
<comment type="pathway">
    <text evidence="1">Cofactor biosynthesis; adenosylcobalamin biosynthesis.</text>
</comment>
<dbReference type="RefSeq" id="WP_228351490.1">
    <property type="nucleotide sequence ID" value="NZ_JACEGA010000001.1"/>
</dbReference>
<dbReference type="Gene3D" id="3.40.50.10230">
    <property type="entry name" value="Cobalamin biosynthesis CobH/CbiC, precorrin-8X methylmutase"/>
    <property type="match status" value="1"/>
</dbReference>
<evidence type="ECO:0000256" key="4">
    <source>
        <dbReference type="ARBA" id="ARBA00023235"/>
    </source>
</evidence>
<evidence type="ECO:0000256" key="3">
    <source>
        <dbReference type="ARBA" id="ARBA00022573"/>
    </source>
</evidence>
<feature type="domain" description="Cobalamin biosynthesis precorrin-8X methylmutase CobH/CbiC" evidence="5">
    <location>
        <begin position="14"/>
        <end position="210"/>
    </location>
</feature>
<keyword evidence="7" id="KW-1185">Reference proteome</keyword>
<dbReference type="Proteomes" id="UP000574276">
    <property type="component" value="Unassembled WGS sequence"/>
</dbReference>
<protein>
    <submittedName>
        <fullName evidence="6">Precorrin-8X methylmutase</fullName>
    </submittedName>
</protein>